<reference evidence="2" key="1">
    <citation type="submission" date="2022-11" db="UniProtKB">
        <authorList>
            <consortium name="WormBaseParasite"/>
        </authorList>
    </citation>
    <scope>IDENTIFICATION</scope>
</reference>
<name>A0A915IBJ1_ROMCU</name>
<dbReference type="Proteomes" id="UP000887565">
    <property type="component" value="Unplaced"/>
</dbReference>
<proteinExistence type="predicted"/>
<organism evidence="1 2">
    <name type="scientific">Romanomermis culicivorax</name>
    <name type="common">Nematode worm</name>
    <dbReference type="NCBI Taxonomy" id="13658"/>
    <lineage>
        <taxon>Eukaryota</taxon>
        <taxon>Metazoa</taxon>
        <taxon>Ecdysozoa</taxon>
        <taxon>Nematoda</taxon>
        <taxon>Enoplea</taxon>
        <taxon>Dorylaimia</taxon>
        <taxon>Mermithida</taxon>
        <taxon>Mermithoidea</taxon>
        <taxon>Mermithidae</taxon>
        <taxon>Romanomermis</taxon>
    </lineage>
</organism>
<protein>
    <submittedName>
        <fullName evidence="2">Uncharacterized protein</fullName>
    </submittedName>
</protein>
<keyword evidence="1" id="KW-1185">Reference proteome</keyword>
<evidence type="ECO:0000313" key="2">
    <source>
        <dbReference type="WBParaSite" id="nRc.2.0.1.t11544-RA"/>
    </source>
</evidence>
<evidence type="ECO:0000313" key="1">
    <source>
        <dbReference type="Proteomes" id="UP000887565"/>
    </source>
</evidence>
<sequence>MSFWRTPRGRLPFMVFLPFYGQGRCPTHLISPASPPKPEPLNFLTQVQPHPTGCNHETRGQTLREKMLIHNQNLQDLLGNVVQDALANVLDSRLRALEAQIPNKVASTEAGLNELRIGHLRSEMTPKIHDFPHFSGRPSENLEEWDKKLEKQMLLKGLKIDDNALKLIFLEFRLEGDAL</sequence>
<dbReference type="WBParaSite" id="nRc.2.0.1.t11544-RA">
    <property type="protein sequence ID" value="nRc.2.0.1.t11544-RA"/>
    <property type="gene ID" value="nRc.2.0.1.g11544"/>
</dbReference>
<accession>A0A915IBJ1</accession>
<dbReference type="AlphaFoldDB" id="A0A915IBJ1"/>